<evidence type="ECO:0000313" key="1">
    <source>
        <dbReference type="EMBL" id="CBX90503.1"/>
    </source>
</evidence>
<organism evidence="1 2">
    <name type="scientific">Leptosphaeria maculans (strain JN3 / isolate v23.1.3 / race Av1-4-5-6-7-8)</name>
    <name type="common">Blackleg fungus</name>
    <name type="synonym">Phoma lingam</name>
    <dbReference type="NCBI Taxonomy" id="985895"/>
    <lineage>
        <taxon>Eukaryota</taxon>
        <taxon>Fungi</taxon>
        <taxon>Dikarya</taxon>
        <taxon>Ascomycota</taxon>
        <taxon>Pezizomycotina</taxon>
        <taxon>Dothideomycetes</taxon>
        <taxon>Pleosporomycetidae</taxon>
        <taxon>Pleosporales</taxon>
        <taxon>Pleosporineae</taxon>
        <taxon>Leptosphaeriaceae</taxon>
        <taxon>Plenodomus</taxon>
        <taxon>Plenodomus lingam/Leptosphaeria maculans species complex</taxon>
    </lineage>
</organism>
<dbReference type="AlphaFoldDB" id="E4ZGT3"/>
<gene>
    <name evidence="1" type="ORF">LEMA_uP066290.1</name>
</gene>
<dbReference type="InParanoid" id="E4ZGT3"/>
<sequence length="46" mass="5079">MCATFMLVVWAPGSRGWGDIPGFGLEPFFLLFLLLPPNYPAQHTAV</sequence>
<name>E4ZGT3_LEPMJ</name>
<dbReference type="VEuPathDB" id="FungiDB:LEMA_uP066290.1"/>
<keyword evidence="2" id="KW-1185">Reference proteome</keyword>
<dbReference type="HOGENOM" id="CLU_3191460_0_0_1"/>
<dbReference type="EMBL" id="FP929064">
    <property type="protein sequence ID" value="CBX90503.1"/>
    <property type="molecule type" value="Genomic_DNA"/>
</dbReference>
<proteinExistence type="predicted"/>
<protein>
    <submittedName>
        <fullName evidence="1">Uncharacterized protein</fullName>
    </submittedName>
</protein>
<dbReference type="Proteomes" id="UP000002668">
    <property type="component" value="Genome"/>
</dbReference>
<accession>E4ZGT3</accession>
<evidence type="ECO:0000313" key="2">
    <source>
        <dbReference type="Proteomes" id="UP000002668"/>
    </source>
</evidence>
<reference evidence="2" key="1">
    <citation type="journal article" date="2011" name="Nat. Commun.">
        <title>Effector diversification within compartments of the Leptosphaeria maculans genome affected by Repeat-Induced Point mutations.</title>
        <authorList>
            <person name="Rouxel T."/>
            <person name="Grandaubert J."/>
            <person name="Hane J.K."/>
            <person name="Hoede C."/>
            <person name="van de Wouw A.P."/>
            <person name="Couloux A."/>
            <person name="Dominguez V."/>
            <person name="Anthouard V."/>
            <person name="Bally P."/>
            <person name="Bourras S."/>
            <person name="Cozijnsen A.J."/>
            <person name="Ciuffetti L.M."/>
            <person name="Degrave A."/>
            <person name="Dilmaghani A."/>
            <person name="Duret L."/>
            <person name="Fudal I."/>
            <person name="Goodwin S.B."/>
            <person name="Gout L."/>
            <person name="Glaser N."/>
            <person name="Linglin J."/>
            <person name="Kema G.H.J."/>
            <person name="Lapalu N."/>
            <person name="Lawrence C.B."/>
            <person name="May K."/>
            <person name="Meyer M."/>
            <person name="Ollivier B."/>
            <person name="Poulain J."/>
            <person name="Schoch C.L."/>
            <person name="Simon A."/>
            <person name="Spatafora J.W."/>
            <person name="Stachowiak A."/>
            <person name="Turgeon B.G."/>
            <person name="Tyler B.M."/>
            <person name="Vincent D."/>
            <person name="Weissenbach J."/>
            <person name="Amselem J."/>
            <person name="Quesneville H."/>
            <person name="Oliver R.P."/>
            <person name="Wincker P."/>
            <person name="Balesdent M.-H."/>
            <person name="Howlett B.J."/>
        </authorList>
    </citation>
    <scope>NUCLEOTIDE SEQUENCE [LARGE SCALE GENOMIC DNA]</scope>
    <source>
        <strain evidence="2">JN3 / isolate v23.1.3 / race Av1-4-5-6-7-8</strain>
    </source>
</reference>